<keyword evidence="3" id="KW-1185">Reference proteome</keyword>
<accession>A0ABS3CYP2</accession>
<dbReference type="Pfam" id="PF05257">
    <property type="entry name" value="CHAP"/>
    <property type="match status" value="1"/>
</dbReference>
<protein>
    <submittedName>
        <fullName evidence="2">TIGR02594 family protein</fullName>
    </submittedName>
</protein>
<feature type="domain" description="Peptidase C51" evidence="1">
    <location>
        <begin position="146"/>
        <end position="222"/>
    </location>
</feature>
<dbReference type="EMBL" id="JAFKCS010000016">
    <property type="protein sequence ID" value="MBN7821221.1"/>
    <property type="molecule type" value="Genomic_DNA"/>
</dbReference>
<dbReference type="InterPro" id="IPR013423">
    <property type="entry name" value="CHP02594"/>
</dbReference>
<dbReference type="Proteomes" id="UP000663992">
    <property type="component" value="Unassembled WGS sequence"/>
</dbReference>
<proteinExistence type="predicted"/>
<sequence>MAPLTLNHSVGMGGTNHTEDIRAVQIALNQLLSPAHIAPLSVDGSLGSDPDKAKTVAAIRYFQAQVVKMQTPDGRVDVNGKTHRTINRELAALTRNEPAQSVRSDVPWMTIAMAEMGQTEVPGPEANARILAYFKAAGFWGTDDSGGENAWCGSFVAWVMRQSGFTPVAQAYRAKEWRHFGRQIAQPVYGAIGIKSRQGGGHVAFVAGTSADRKSLYMLGGNQRDSVNIARYSRDVWDSFVVPEGFDETRVDLPLYSQHATAAGSEA</sequence>
<evidence type="ECO:0000313" key="3">
    <source>
        <dbReference type="Proteomes" id="UP000663992"/>
    </source>
</evidence>
<organism evidence="2 3">
    <name type="scientific">Bowmanella yangjiangensis</name>
    <dbReference type="NCBI Taxonomy" id="2811230"/>
    <lineage>
        <taxon>Bacteria</taxon>
        <taxon>Pseudomonadati</taxon>
        <taxon>Pseudomonadota</taxon>
        <taxon>Gammaproteobacteria</taxon>
        <taxon>Alteromonadales</taxon>
        <taxon>Alteromonadaceae</taxon>
        <taxon>Bowmanella</taxon>
    </lineage>
</organism>
<dbReference type="InterPro" id="IPR007921">
    <property type="entry name" value="CHAP_dom"/>
</dbReference>
<dbReference type="RefSeq" id="WP_206595173.1">
    <property type="nucleotide sequence ID" value="NZ_JAFKCS010000016.1"/>
</dbReference>
<reference evidence="2 3" key="1">
    <citation type="submission" date="2021-03" db="EMBL/GenBank/DDBJ databases">
        <title>novel species isolated from a fishpond in China.</title>
        <authorList>
            <person name="Lu H."/>
            <person name="Cai Z."/>
        </authorList>
    </citation>
    <scope>NUCLEOTIDE SEQUENCE [LARGE SCALE GENOMIC DNA]</scope>
    <source>
        <strain evidence="2 3">Y57</strain>
    </source>
</reference>
<evidence type="ECO:0000259" key="1">
    <source>
        <dbReference type="Pfam" id="PF05257"/>
    </source>
</evidence>
<name>A0ABS3CYP2_9ALTE</name>
<gene>
    <name evidence="2" type="ORF">J0A65_15215</name>
</gene>
<dbReference type="NCBIfam" id="TIGR02594">
    <property type="entry name" value="TIGR02594 family protein"/>
    <property type="match status" value="1"/>
</dbReference>
<comment type="caution">
    <text evidence="2">The sequence shown here is derived from an EMBL/GenBank/DDBJ whole genome shotgun (WGS) entry which is preliminary data.</text>
</comment>
<evidence type="ECO:0000313" key="2">
    <source>
        <dbReference type="EMBL" id="MBN7821221.1"/>
    </source>
</evidence>